<evidence type="ECO:0000313" key="2">
    <source>
        <dbReference type="EMBL" id="KKM00485.1"/>
    </source>
</evidence>
<name>A0A0F9GNP0_9ZZZZ</name>
<reference evidence="2" key="1">
    <citation type="journal article" date="2015" name="Nature">
        <title>Complex archaea that bridge the gap between prokaryotes and eukaryotes.</title>
        <authorList>
            <person name="Spang A."/>
            <person name="Saw J.H."/>
            <person name="Jorgensen S.L."/>
            <person name="Zaremba-Niedzwiedzka K."/>
            <person name="Martijn J."/>
            <person name="Lind A.E."/>
            <person name="van Eijk R."/>
            <person name="Schleper C."/>
            <person name="Guy L."/>
            <person name="Ettema T.J."/>
        </authorList>
    </citation>
    <scope>NUCLEOTIDE SEQUENCE</scope>
</reference>
<organism evidence="2">
    <name type="scientific">marine sediment metagenome</name>
    <dbReference type="NCBI Taxonomy" id="412755"/>
    <lineage>
        <taxon>unclassified sequences</taxon>
        <taxon>metagenomes</taxon>
        <taxon>ecological metagenomes</taxon>
    </lineage>
</organism>
<comment type="caution">
    <text evidence="2">The sequence shown here is derived from an EMBL/GenBank/DDBJ whole genome shotgun (WGS) entry which is preliminary data.</text>
</comment>
<sequence>MADERSSQQERDERDKGPSPLATALTTYIEHRKAMQRLTTEAMGVPRWIIIWTKP</sequence>
<dbReference type="AlphaFoldDB" id="A0A0F9GNP0"/>
<feature type="region of interest" description="Disordered" evidence="1">
    <location>
        <begin position="1"/>
        <end position="22"/>
    </location>
</feature>
<evidence type="ECO:0000256" key="1">
    <source>
        <dbReference type="SAM" id="MobiDB-lite"/>
    </source>
</evidence>
<gene>
    <name evidence="2" type="ORF">LCGC14_1804000</name>
</gene>
<feature type="compositionally biased region" description="Basic and acidic residues" evidence="1">
    <location>
        <begin position="1"/>
        <end position="17"/>
    </location>
</feature>
<proteinExistence type="predicted"/>
<dbReference type="EMBL" id="LAZR01017423">
    <property type="protein sequence ID" value="KKM00485.1"/>
    <property type="molecule type" value="Genomic_DNA"/>
</dbReference>
<protein>
    <submittedName>
        <fullName evidence="2">Uncharacterized protein</fullName>
    </submittedName>
</protein>
<accession>A0A0F9GNP0</accession>